<evidence type="ECO:0000256" key="1">
    <source>
        <dbReference type="SAM" id="MobiDB-lite"/>
    </source>
</evidence>
<evidence type="ECO:0000259" key="2">
    <source>
        <dbReference type="Pfam" id="PF00004"/>
    </source>
</evidence>
<dbReference type="SUPFAM" id="SSF52540">
    <property type="entry name" value="P-loop containing nucleoside triphosphate hydrolases"/>
    <property type="match status" value="1"/>
</dbReference>
<proteinExistence type="predicted"/>
<comment type="caution">
    <text evidence="3">The sequence shown here is derived from an EMBL/GenBank/DDBJ whole genome shotgun (WGS) entry which is preliminary data.</text>
</comment>
<dbReference type="PANTHER" id="PTHR43718:SF2">
    <property type="entry name" value="LON PROTEASE HOMOLOG, MITOCHONDRIAL"/>
    <property type="match status" value="1"/>
</dbReference>
<feature type="compositionally biased region" description="Basic and acidic residues" evidence="1">
    <location>
        <begin position="261"/>
        <end position="279"/>
    </location>
</feature>
<protein>
    <recommendedName>
        <fullName evidence="2">ATPase AAA-type core domain-containing protein</fullName>
    </recommendedName>
</protein>
<name>A0ABV2NLK1_9HYPH</name>
<accession>A0ABV2NLK1</accession>
<reference evidence="3 4" key="1">
    <citation type="submission" date="2024-06" db="EMBL/GenBank/DDBJ databases">
        <title>Genomics of switchgrass bacterial isolates.</title>
        <authorList>
            <person name="Shade A."/>
        </authorList>
    </citation>
    <scope>NUCLEOTIDE SEQUENCE [LARGE SCALE GENOMIC DNA]</scope>
    <source>
        <strain evidence="3 4">PvP084</strain>
    </source>
</reference>
<organism evidence="3 4">
    <name type="scientific">Methylobacterium radiotolerans</name>
    <dbReference type="NCBI Taxonomy" id="31998"/>
    <lineage>
        <taxon>Bacteria</taxon>
        <taxon>Pseudomonadati</taxon>
        <taxon>Pseudomonadota</taxon>
        <taxon>Alphaproteobacteria</taxon>
        <taxon>Hyphomicrobiales</taxon>
        <taxon>Methylobacteriaceae</taxon>
        <taxon>Methylobacterium</taxon>
    </lineage>
</organism>
<dbReference type="EMBL" id="JBEPNW010000002">
    <property type="protein sequence ID" value="MET3867240.1"/>
    <property type="molecule type" value="Genomic_DNA"/>
</dbReference>
<feature type="domain" description="ATPase AAA-type core" evidence="2">
    <location>
        <begin position="336"/>
        <end position="474"/>
    </location>
</feature>
<dbReference type="InterPro" id="IPR003959">
    <property type="entry name" value="ATPase_AAA_core"/>
</dbReference>
<dbReference type="PANTHER" id="PTHR43718">
    <property type="entry name" value="LON PROTEASE"/>
    <property type="match status" value="1"/>
</dbReference>
<dbReference type="Pfam" id="PF00004">
    <property type="entry name" value="AAA"/>
    <property type="match status" value="1"/>
</dbReference>
<feature type="region of interest" description="Disordered" evidence="1">
    <location>
        <begin position="216"/>
        <end position="279"/>
    </location>
</feature>
<dbReference type="InterPro" id="IPR027065">
    <property type="entry name" value="Lon_Prtase"/>
</dbReference>
<dbReference type="RefSeq" id="WP_209650737.1">
    <property type="nucleotide sequence ID" value="NZ_JBEPNV010000001.1"/>
</dbReference>
<sequence length="545" mass="59233">MPITADQRIAVARALLHKPTRVTGPQEPTHPLPLSCLLAGGEWKGWDVRVDVPERARLFLEGSHVSTRSRKRVEALLKNVDIKSLKAAESALMADHTHTDRIPTWHALECRDLARVLVLARAELGDPQACAEASGLALNYARDKIVMRDPGAWFFIRSALWWAYGSRSDAADIEYVPAPRYADLSADSELLRPLAELLGDMHAAQQQVDTEEDLLRGGAGAQGGSDLPPAQPGDPFDPLDLGDWGGVPAPAPGPTLTVFPRLDHLPKPSSGARDRGDSPRALVEDLAGRPLPLVPAPDPSAFRRAFLDAVPWADEIADIYANDLVGARFAAFRPRILLGPPGQGKTAGAKLLVRLVGLEATVFSGAGVTDGGAFAGTSRQWGTWRLSTPAQAILRAKKANAGIIVDEIEKSTDIRRWGRLDETLLPFLEHHTAKAMHDPALEAPVDCSAVSYILTANGLDGVSPPLVDRCQIVRWQGPRRDDLPFLARAFIREIRAERGLDESWIPDLDGGELDALDWWRGGSMRPLRRAVEAVLASRDAYTPSH</sequence>
<evidence type="ECO:0000313" key="4">
    <source>
        <dbReference type="Proteomes" id="UP001549119"/>
    </source>
</evidence>
<evidence type="ECO:0000313" key="3">
    <source>
        <dbReference type="EMBL" id="MET3867240.1"/>
    </source>
</evidence>
<dbReference type="Gene3D" id="3.40.50.300">
    <property type="entry name" value="P-loop containing nucleotide triphosphate hydrolases"/>
    <property type="match status" value="1"/>
</dbReference>
<keyword evidence="4" id="KW-1185">Reference proteome</keyword>
<dbReference type="InterPro" id="IPR027417">
    <property type="entry name" value="P-loop_NTPase"/>
</dbReference>
<gene>
    <name evidence="3" type="ORF">ABIC20_004549</name>
</gene>
<dbReference type="Proteomes" id="UP001549119">
    <property type="component" value="Unassembled WGS sequence"/>
</dbReference>
<feature type="compositionally biased region" description="Low complexity" evidence="1">
    <location>
        <begin position="233"/>
        <end position="242"/>
    </location>
</feature>